<keyword evidence="3" id="KW-1185">Reference proteome</keyword>
<evidence type="ECO:0000259" key="1">
    <source>
        <dbReference type="Pfam" id="PF02627"/>
    </source>
</evidence>
<gene>
    <name evidence="2" type="ORF">NTH_02832</name>
</gene>
<dbReference type="InterPro" id="IPR029032">
    <property type="entry name" value="AhpD-like"/>
</dbReference>
<dbReference type="Pfam" id="PF02627">
    <property type="entry name" value="CMD"/>
    <property type="match status" value="1"/>
</dbReference>
<evidence type="ECO:0000313" key="3">
    <source>
        <dbReference type="Proteomes" id="UP001342418"/>
    </source>
</evidence>
<dbReference type="SUPFAM" id="SSF69118">
    <property type="entry name" value="AhpD-like"/>
    <property type="match status" value="1"/>
</dbReference>
<dbReference type="RefSeq" id="WP_338530593.1">
    <property type="nucleotide sequence ID" value="NZ_CP030941.1"/>
</dbReference>
<feature type="domain" description="Carboxymuconolactone decarboxylase-like" evidence="1">
    <location>
        <begin position="31"/>
        <end position="94"/>
    </location>
</feature>
<evidence type="ECO:0000313" key="2">
    <source>
        <dbReference type="EMBL" id="UUP18352.1"/>
    </source>
</evidence>
<organism evidence="2 3">
    <name type="scientific">Nitratireductor thuwali</name>
    <dbReference type="NCBI Taxonomy" id="2267699"/>
    <lineage>
        <taxon>Bacteria</taxon>
        <taxon>Pseudomonadati</taxon>
        <taxon>Pseudomonadota</taxon>
        <taxon>Alphaproteobacteria</taxon>
        <taxon>Hyphomicrobiales</taxon>
        <taxon>Phyllobacteriaceae</taxon>
        <taxon>Nitratireductor</taxon>
    </lineage>
</organism>
<dbReference type="InterPro" id="IPR003779">
    <property type="entry name" value="CMD-like"/>
</dbReference>
<proteinExistence type="predicted"/>
<name>A0ABY5MKM2_9HYPH</name>
<sequence>MSETLANDVVTRLSGAADAASVREALAGRADVMEMTQATHDAALTPADPGGLSHGLRAALAVRIARLNGDEALAAHYMQLLDNAGASADEAAAADPSFKGSGRLAAAITFTDLVTMRTRETIAADIEALQKVGISDADIVRLAELNAFLAYQVRLIAGLKLMRATA</sequence>
<dbReference type="Gene3D" id="1.20.1290.10">
    <property type="entry name" value="AhpD-like"/>
    <property type="match status" value="1"/>
</dbReference>
<protein>
    <recommendedName>
        <fullName evidence="1">Carboxymuconolactone decarboxylase-like domain-containing protein</fullName>
    </recommendedName>
</protein>
<dbReference type="Proteomes" id="UP001342418">
    <property type="component" value="Chromosome"/>
</dbReference>
<dbReference type="EMBL" id="CP030941">
    <property type="protein sequence ID" value="UUP18352.1"/>
    <property type="molecule type" value="Genomic_DNA"/>
</dbReference>
<reference evidence="2 3" key="1">
    <citation type="submission" date="2018-07" db="EMBL/GenBank/DDBJ databases">
        <title>Genome sequence of Nitratireductor thuwali#1536.</title>
        <authorList>
            <person name="Michoud G."/>
            <person name="Merlino G."/>
            <person name="Sefrji F.O."/>
            <person name="Daffonchio D."/>
        </authorList>
    </citation>
    <scope>NUCLEOTIDE SEQUENCE [LARGE SCALE GENOMIC DNA]</scope>
    <source>
        <strain evidence="3">Nit1536</strain>
    </source>
</reference>
<accession>A0ABY5MKM2</accession>